<organism evidence="4 5">
    <name type="scientific">Actinomadura meyerae</name>
    <dbReference type="NCBI Taxonomy" id="240840"/>
    <lineage>
        <taxon>Bacteria</taxon>
        <taxon>Bacillati</taxon>
        <taxon>Actinomycetota</taxon>
        <taxon>Actinomycetes</taxon>
        <taxon>Streptosporangiales</taxon>
        <taxon>Thermomonosporaceae</taxon>
        <taxon>Actinomadura</taxon>
    </lineage>
</organism>
<dbReference type="InterPro" id="IPR008984">
    <property type="entry name" value="SMAD_FHA_dom_sf"/>
</dbReference>
<dbReference type="SUPFAM" id="SSF49879">
    <property type="entry name" value="SMAD/FHA domain"/>
    <property type="match status" value="1"/>
</dbReference>
<dbReference type="Gene3D" id="2.60.200.20">
    <property type="match status" value="1"/>
</dbReference>
<dbReference type="SMART" id="SM00240">
    <property type="entry name" value="FHA"/>
    <property type="match status" value="1"/>
</dbReference>
<evidence type="ECO:0000313" key="4">
    <source>
        <dbReference type="EMBL" id="SNT54167.1"/>
    </source>
</evidence>
<dbReference type="Proteomes" id="UP000198318">
    <property type="component" value="Unassembled WGS sequence"/>
</dbReference>
<evidence type="ECO:0000259" key="3">
    <source>
        <dbReference type="PROSITE" id="PS50006"/>
    </source>
</evidence>
<proteinExistence type="predicted"/>
<dbReference type="InterPro" id="IPR000253">
    <property type="entry name" value="FHA_dom"/>
</dbReference>
<accession>A0A239NGU0</accession>
<reference evidence="4 5" key="1">
    <citation type="submission" date="2017-06" db="EMBL/GenBank/DDBJ databases">
        <authorList>
            <person name="Kim H.J."/>
            <person name="Triplett B.A."/>
        </authorList>
    </citation>
    <scope>NUCLEOTIDE SEQUENCE [LARGE SCALE GENOMIC DNA]</scope>
    <source>
        <strain evidence="4 5">DSM 44715</strain>
    </source>
</reference>
<evidence type="ECO:0000256" key="1">
    <source>
        <dbReference type="ARBA" id="ARBA00022553"/>
    </source>
</evidence>
<dbReference type="AlphaFoldDB" id="A0A239NGU0"/>
<keyword evidence="5" id="KW-1185">Reference proteome</keyword>
<evidence type="ECO:0000256" key="2">
    <source>
        <dbReference type="SAM" id="MobiDB-lite"/>
    </source>
</evidence>
<keyword evidence="1" id="KW-0597">Phosphoprotein</keyword>
<evidence type="ECO:0000313" key="5">
    <source>
        <dbReference type="Proteomes" id="UP000198318"/>
    </source>
</evidence>
<feature type="region of interest" description="Disordered" evidence="2">
    <location>
        <begin position="311"/>
        <end position="331"/>
    </location>
</feature>
<protein>
    <submittedName>
        <fullName evidence="4">FHA domain-containing protein</fullName>
    </submittedName>
</protein>
<name>A0A239NGU0_9ACTN</name>
<feature type="domain" description="FHA" evidence="3">
    <location>
        <begin position="211"/>
        <end position="271"/>
    </location>
</feature>
<dbReference type="PROSITE" id="PS50006">
    <property type="entry name" value="FHA_DOMAIN"/>
    <property type="match status" value="1"/>
</dbReference>
<sequence>MAAWRERHGDDVRFDLVADDSLVRSLDDVREFRRLKASGALVTRPVADSLILERARDRGLHVITRDHYVDHRIDHPWIERSPSRFHCWSTEEGAVRFAPLGIRPCSPQTVSVAREGKDLKRARLDARNPRHRRILETRWKCADEQCVQAAQWQDQLLVWPALNRAGDPVCPSCRTPLVGLGPRDPLFEVVVAERASGTEITRFPLETGQPVVVGRGSALKGVNLALDGAAHRDALKKVSRRHLLLRMDEDRRLAATDLGATNGTEVEYRAQQGFQAPKAVQPGKDVFLGFKDRLVLGGTVTLRLSGRRFSTMAESAHPPGPEIDGSKTLFT</sequence>
<dbReference type="Pfam" id="PF00498">
    <property type="entry name" value="FHA"/>
    <property type="match status" value="1"/>
</dbReference>
<dbReference type="EMBL" id="FZOR01000041">
    <property type="protein sequence ID" value="SNT54167.1"/>
    <property type="molecule type" value="Genomic_DNA"/>
</dbReference>
<gene>
    <name evidence="4" type="ORF">SAMN05443665_104149</name>
</gene>